<evidence type="ECO:0000313" key="1">
    <source>
        <dbReference type="EMBL" id="CCO45742.1"/>
    </source>
</evidence>
<dbReference type="Proteomes" id="UP000018211">
    <property type="component" value="Unassembled WGS sequence"/>
</dbReference>
<organism evidence="1 2">
    <name type="scientific">Vibrio nigripulchritudo SOn1</name>
    <dbReference type="NCBI Taxonomy" id="1238450"/>
    <lineage>
        <taxon>Bacteria</taxon>
        <taxon>Pseudomonadati</taxon>
        <taxon>Pseudomonadota</taxon>
        <taxon>Gammaproteobacteria</taxon>
        <taxon>Vibrionales</taxon>
        <taxon>Vibrionaceae</taxon>
        <taxon>Vibrio</taxon>
    </lineage>
</organism>
<accession>A0AAV2VLY1</accession>
<reference evidence="1 2" key="1">
    <citation type="journal article" date="2013" name="ISME J.">
        <title>Comparative genomics of pathogenic lineages of Vibrio nigripulchritudo identifies virulence-associated traits.</title>
        <authorList>
            <person name="Goudenege D."/>
            <person name="Labreuche Y."/>
            <person name="Krin E."/>
            <person name="Ansquer D."/>
            <person name="Mangenot S."/>
            <person name="Calteau A."/>
            <person name="Medigue C."/>
            <person name="Mazel D."/>
            <person name="Polz M.F."/>
            <person name="Le Roux F."/>
        </authorList>
    </citation>
    <scope>NUCLEOTIDE SEQUENCE [LARGE SCALE GENOMIC DNA]</scope>
    <source>
        <strain evidence="1 2">SOn1</strain>
    </source>
</reference>
<name>A0AAV2VLY1_9VIBR</name>
<gene>
    <name evidence="1" type="ORF">VIBNISOn1_1560001</name>
</gene>
<comment type="caution">
    <text evidence="1">The sequence shown here is derived from an EMBL/GenBank/DDBJ whole genome shotgun (WGS) entry which is preliminary data.</text>
</comment>
<proteinExistence type="predicted"/>
<sequence>MRIIYLMLNNMSVYVDSDAFSSPFAMQFNNKRIYHKIANSHFFNQRLSNDY</sequence>
<dbReference type="EMBL" id="CAOF01000064">
    <property type="protein sequence ID" value="CCO45742.1"/>
    <property type="molecule type" value="Genomic_DNA"/>
</dbReference>
<protein>
    <submittedName>
        <fullName evidence="1">Uncharacterized protein</fullName>
    </submittedName>
</protein>
<evidence type="ECO:0000313" key="2">
    <source>
        <dbReference type="Proteomes" id="UP000018211"/>
    </source>
</evidence>
<dbReference type="AlphaFoldDB" id="A0AAV2VLY1"/>